<reference evidence="1" key="1">
    <citation type="submission" date="2013-07" db="EMBL/GenBank/DDBJ databases">
        <title>The genome of Eucalyptus grandis.</title>
        <authorList>
            <person name="Schmutz J."/>
            <person name="Hayes R."/>
            <person name="Myburg A."/>
            <person name="Tuskan G."/>
            <person name="Grattapaglia D."/>
            <person name="Rokhsar D.S."/>
        </authorList>
    </citation>
    <scope>NUCLEOTIDE SEQUENCE</scope>
    <source>
        <tissue evidence="1">Leaf extractions</tissue>
    </source>
</reference>
<dbReference type="EMBL" id="KK198760">
    <property type="protein sequence ID" value="KCW61449.1"/>
    <property type="molecule type" value="Genomic_DNA"/>
</dbReference>
<sequence>MNFDGETAVGGDAIAAVLMGVGHSNLVTMRMTAFLEPITEVHVITFLGHCILDGQIRLFNQLFIGVPAVPVGMHVRHSHFTTLPVPMVPAPVAPAPVVPPDEDLPAGANIPADDFLEGILANGL</sequence>
<dbReference type="AlphaFoldDB" id="A0A059B621"/>
<evidence type="ECO:0000313" key="1">
    <source>
        <dbReference type="EMBL" id="KCW61449.1"/>
    </source>
</evidence>
<gene>
    <name evidence="1" type="ORF">EUGRSUZ_H04184</name>
</gene>
<name>A0A059B621_EUCGR</name>
<dbReference type="Gramene" id="KCW61449">
    <property type="protein sequence ID" value="KCW61449"/>
    <property type="gene ID" value="EUGRSUZ_H04184"/>
</dbReference>
<protein>
    <submittedName>
        <fullName evidence="1">Uncharacterized protein</fullName>
    </submittedName>
</protein>
<accession>A0A059B621</accession>
<proteinExistence type="predicted"/>
<organism evidence="1">
    <name type="scientific">Eucalyptus grandis</name>
    <name type="common">Flooded gum</name>
    <dbReference type="NCBI Taxonomy" id="71139"/>
    <lineage>
        <taxon>Eukaryota</taxon>
        <taxon>Viridiplantae</taxon>
        <taxon>Streptophyta</taxon>
        <taxon>Embryophyta</taxon>
        <taxon>Tracheophyta</taxon>
        <taxon>Spermatophyta</taxon>
        <taxon>Magnoliopsida</taxon>
        <taxon>eudicotyledons</taxon>
        <taxon>Gunneridae</taxon>
        <taxon>Pentapetalae</taxon>
        <taxon>rosids</taxon>
        <taxon>malvids</taxon>
        <taxon>Myrtales</taxon>
        <taxon>Myrtaceae</taxon>
        <taxon>Myrtoideae</taxon>
        <taxon>Eucalypteae</taxon>
        <taxon>Eucalyptus</taxon>
    </lineage>
</organism>
<dbReference type="InParanoid" id="A0A059B621"/>